<dbReference type="Proteomes" id="UP000267606">
    <property type="component" value="Unassembled WGS sequence"/>
</dbReference>
<evidence type="ECO:0000313" key="3">
    <source>
        <dbReference type="WBParaSite" id="OFLC_0000370901-mRNA-1"/>
    </source>
</evidence>
<sequence>MSKGMTGLLAAYHITFCFFSAPFVLGNMAKKAFTAVIVTKIPSNSNSDEFEKVDSVIKSAVSPLQVIVSSGNQQQHPIPEATINFITGYVQLIFKMHSVMYN</sequence>
<evidence type="ECO:0000313" key="1">
    <source>
        <dbReference type="EMBL" id="VDO37515.1"/>
    </source>
</evidence>
<gene>
    <name evidence="1" type="ORF">OFLC_LOCUS3710</name>
</gene>
<reference evidence="3" key="1">
    <citation type="submission" date="2016-06" db="UniProtKB">
        <authorList>
            <consortium name="WormBaseParasite"/>
        </authorList>
    </citation>
    <scope>IDENTIFICATION</scope>
</reference>
<proteinExistence type="predicted"/>
<evidence type="ECO:0000313" key="2">
    <source>
        <dbReference type="Proteomes" id="UP000267606"/>
    </source>
</evidence>
<dbReference type="AlphaFoldDB" id="A0A183H898"/>
<name>A0A183H898_9BILA</name>
<protein>
    <submittedName>
        <fullName evidence="3">Secreted protein</fullName>
    </submittedName>
</protein>
<dbReference type="WBParaSite" id="OFLC_0000370901-mRNA-1">
    <property type="protein sequence ID" value="OFLC_0000370901-mRNA-1"/>
    <property type="gene ID" value="OFLC_0000370901"/>
</dbReference>
<keyword evidence="2" id="KW-1185">Reference proteome</keyword>
<reference evidence="1 2" key="2">
    <citation type="submission" date="2018-11" db="EMBL/GenBank/DDBJ databases">
        <authorList>
            <consortium name="Pathogen Informatics"/>
        </authorList>
    </citation>
    <scope>NUCLEOTIDE SEQUENCE [LARGE SCALE GENOMIC DNA]</scope>
</reference>
<accession>A0A183H898</accession>
<organism evidence="3">
    <name type="scientific">Onchocerca flexuosa</name>
    <dbReference type="NCBI Taxonomy" id="387005"/>
    <lineage>
        <taxon>Eukaryota</taxon>
        <taxon>Metazoa</taxon>
        <taxon>Ecdysozoa</taxon>
        <taxon>Nematoda</taxon>
        <taxon>Chromadorea</taxon>
        <taxon>Rhabditida</taxon>
        <taxon>Spirurina</taxon>
        <taxon>Spiruromorpha</taxon>
        <taxon>Filarioidea</taxon>
        <taxon>Onchocercidae</taxon>
        <taxon>Onchocerca</taxon>
    </lineage>
</organism>
<dbReference type="EMBL" id="UZAJ01002581">
    <property type="protein sequence ID" value="VDO37515.1"/>
    <property type="molecule type" value="Genomic_DNA"/>
</dbReference>